<dbReference type="Proteomes" id="UP001266305">
    <property type="component" value="Unassembled WGS sequence"/>
</dbReference>
<dbReference type="EMBL" id="JASSZA010000020">
    <property type="protein sequence ID" value="KAK2086044.1"/>
    <property type="molecule type" value="Genomic_DNA"/>
</dbReference>
<dbReference type="PROSITE" id="PS50085">
    <property type="entry name" value="RAPGAP"/>
    <property type="match status" value="1"/>
</dbReference>
<feature type="region of interest" description="Disordered" evidence="4">
    <location>
        <begin position="409"/>
        <end position="428"/>
    </location>
</feature>
<dbReference type="CDD" id="cd06745">
    <property type="entry name" value="PDZ_SIPA1-like"/>
    <property type="match status" value="1"/>
</dbReference>
<dbReference type="Gene3D" id="2.30.42.10">
    <property type="match status" value="1"/>
</dbReference>
<dbReference type="SUPFAM" id="SSF50156">
    <property type="entry name" value="PDZ domain-like"/>
    <property type="match status" value="1"/>
</dbReference>
<evidence type="ECO:0000259" key="6">
    <source>
        <dbReference type="PROSITE" id="PS50106"/>
    </source>
</evidence>
<dbReference type="InterPro" id="IPR000331">
    <property type="entry name" value="Rap/Ran_GAP_dom"/>
</dbReference>
<dbReference type="InterPro" id="IPR036034">
    <property type="entry name" value="PDZ_sf"/>
</dbReference>
<dbReference type="InterPro" id="IPR035974">
    <property type="entry name" value="Rap/Ran-GAP_sf"/>
</dbReference>
<accession>A0ABQ9TMQ4</accession>
<organism evidence="7 8">
    <name type="scientific">Saguinus oedipus</name>
    <name type="common">Cotton-top tamarin</name>
    <name type="synonym">Oedipomidas oedipus</name>
    <dbReference type="NCBI Taxonomy" id="9490"/>
    <lineage>
        <taxon>Eukaryota</taxon>
        <taxon>Metazoa</taxon>
        <taxon>Chordata</taxon>
        <taxon>Craniata</taxon>
        <taxon>Vertebrata</taxon>
        <taxon>Euteleostomi</taxon>
        <taxon>Mammalia</taxon>
        <taxon>Eutheria</taxon>
        <taxon>Euarchontoglires</taxon>
        <taxon>Primates</taxon>
        <taxon>Haplorrhini</taxon>
        <taxon>Platyrrhini</taxon>
        <taxon>Cebidae</taxon>
        <taxon>Callitrichinae</taxon>
        <taxon>Saguinus</taxon>
    </lineage>
</organism>
<dbReference type="PANTHER" id="PTHR15711">
    <property type="entry name" value="RAP GTPASE-ACTIVATING PROTEIN"/>
    <property type="match status" value="1"/>
</dbReference>
<reference evidence="7 8" key="1">
    <citation type="submission" date="2023-05" db="EMBL/GenBank/DDBJ databases">
        <title>B98-5 Cell Line De Novo Hybrid Assembly: An Optical Mapping Approach.</title>
        <authorList>
            <person name="Kananen K."/>
            <person name="Auerbach J.A."/>
            <person name="Kautto E."/>
            <person name="Blachly J.S."/>
        </authorList>
    </citation>
    <scope>NUCLEOTIDE SEQUENCE [LARGE SCALE GENOMIC DNA]</scope>
    <source>
        <strain evidence="7">B95-8</strain>
        <tissue evidence="7">Cell line</tissue>
    </source>
</reference>
<evidence type="ECO:0000256" key="2">
    <source>
        <dbReference type="ARBA" id="ARBA00023054"/>
    </source>
</evidence>
<evidence type="ECO:0000313" key="8">
    <source>
        <dbReference type="Proteomes" id="UP001266305"/>
    </source>
</evidence>
<evidence type="ECO:0000256" key="4">
    <source>
        <dbReference type="SAM" id="MobiDB-lite"/>
    </source>
</evidence>
<feature type="domain" description="PDZ" evidence="6">
    <location>
        <begin position="502"/>
        <end position="578"/>
    </location>
</feature>
<gene>
    <name evidence="7" type="primary">SIPA1L2_1</name>
    <name evidence="7" type="ORF">P7K49_035469</name>
</gene>
<dbReference type="SMART" id="SM00228">
    <property type="entry name" value="PDZ"/>
    <property type="match status" value="1"/>
</dbReference>
<dbReference type="Pfam" id="PF00595">
    <property type="entry name" value="PDZ"/>
    <property type="match status" value="1"/>
</dbReference>
<comment type="caution">
    <text evidence="7">The sequence shown here is derived from an EMBL/GenBank/DDBJ whole genome shotgun (WGS) entry which is preliminary data.</text>
</comment>
<dbReference type="InterPro" id="IPR001478">
    <property type="entry name" value="PDZ"/>
</dbReference>
<keyword evidence="8" id="KW-1185">Reference proteome</keyword>
<dbReference type="InterPro" id="IPR050989">
    <property type="entry name" value="Rap1_Ran_GAP"/>
</dbReference>
<dbReference type="PROSITE" id="PS50106">
    <property type="entry name" value="PDZ"/>
    <property type="match status" value="1"/>
</dbReference>
<sequence>MMWHMALAMVSAGQSTEEEMYNNETAGPAFEEFLDLLGQRVRLKGFTKYRAQLDNKTDSTGTHSLYTTYKDYELMFHVSTLLPYMPNNRQQLLRKRHIGNDIVTIVFQEPGALPFTPKSIRSHFQHVFVIVKVHNPCTENVCYRIFHNDENKTKIASFLYPDIENISLGRYGVNTDSWSVVATSVGVSRSKDVPPFGPPIPKGVTFPKSAVFRDFLLAKVINAENAAHKSEKFRAMATRTRQEYLKDLAENFVTTATVDTSVKFSFITLGAKKKEKVKPRKDAHLFSIGAIMWHVIARDFGQSADIECLLGISNEFIMLIEKDSKNVVFNCSCRDVIGWTSGLMSIKVFYERGECILLSSVDNCAEDIREIVQRLVEAINRGDKEIAKRQSRGGGRRLEEMSRRARAGELWKGSANNSSGRGPVEERQPIGTEGLSAACQSTILHTCLVTVGQGVWLACPHHGSEWPSPPRQAQAIVCHQERDLREQNRTSTIVTRGCETVEMTLRRNGLGQLGFHVNFEGIVADVEPFGFAWKAGLRQGSRLVEICKVAVATLTHEQMIDLLRTSVTVKVVIIQPHDDGSPRR</sequence>
<dbReference type="SUPFAM" id="SSF111347">
    <property type="entry name" value="Rap/Ran-GAP"/>
    <property type="match status" value="1"/>
</dbReference>
<name>A0ABQ9TMQ4_SAGOE</name>
<evidence type="ECO:0000259" key="5">
    <source>
        <dbReference type="PROSITE" id="PS50085"/>
    </source>
</evidence>
<keyword evidence="2" id="KW-0175">Coiled coil</keyword>
<dbReference type="Pfam" id="PF02145">
    <property type="entry name" value="Rap_GAP"/>
    <property type="match status" value="1"/>
</dbReference>
<evidence type="ECO:0000256" key="3">
    <source>
        <dbReference type="PROSITE-ProRule" id="PRU00165"/>
    </source>
</evidence>
<evidence type="ECO:0000256" key="1">
    <source>
        <dbReference type="ARBA" id="ARBA00022468"/>
    </source>
</evidence>
<dbReference type="PANTHER" id="PTHR15711:SF7">
    <property type="entry name" value="SIGNAL-INDUCED PROLIFERATION-ASSOCIATED 1-LIKE PROTEIN 2"/>
    <property type="match status" value="1"/>
</dbReference>
<evidence type="ECO:0000313" key="7">
    <source>
        <dbReference type="EMBL" id="KAK2086044.1"/>
    </source>
</evidence>
<feature type="domain" description="Rap-GAP" evidence="5">
    <location>
        <begin position="1"/>
        <end position="248"/>
    </location>
</feature>
<keyword evidence="1 3" id="KW-0343">GTPase activation</keyword>
<dbReference type="Gene3D" id="3.40.50.11210">
    <property type="entry name" value="Rap/Ran-GAP"/>
    <property type="match status" value="1"/>
</dbReference>
<protein>
    <submittedName>
        <fullName evidence="7">Signal-induced proliferation-associated 1-like protein 2</fullName>
    </submittedName>
</protein>
<proteinExistence type="predicted"/>